<dbReference type="EMBL" id="FOGQ01000015">
    <property type="protein sequence ID" value="SES27262.1"/>
    <property type="molecule type" value="Genomic_DNA"/>
</dbReference>
<dbReference type="Pfam" id="PF13730">
    <property type="entry name" value="HTH_36"/>
    <property type="match status" value="1"/>
</dbReference>
<sequence>MSVKSVAKVLDGHQGLKSGSSWVMLALAYYADERHSCFPGQGKIAARTRCSKRSVVSYLKELEEIGLISIYVGLTTMELAVSDGRRTGMFCTLIKSFLS</sequence>
<evidence type="ECO:0000313" key="1">
    <source>
        <dbReference type="EMBL" id="SES27262.1"/>
    </source>
</evidence>
<accession>A0A1H9W040</accession>
<dbReference type="InterPro" id="IPR036388">
    <property type="entry name" value="WH-like_DNA-bd_sf"/>
</dbReference>
<name>A0A1H9W040_9CORY</name>
<keyword evidence="2" id="KW-1185">Reference proteome</keyword>
<dbReference type="AlphaFoldDB" id="A0A1H9W040"/>
<evidence type="ECO:0000313" key="2">
    <source>
        <dbReference type="Proteomes" id="UP000198929"/>
    </source>
</evidence>
<proteinExistence type="predicted"/>
<reference evidence="2" key="1">
    <citation type="submission" date="2016-10" db="EMBL/GenBank/DDBJ databases">
        <authorList>
            <person name="Varghese N."/>
            <person name="Submissions S."/>
        </authorList>
    </citation>
    <scope>NUCLEOTIDE SEQUENCE [LARGE SCALE GENOMIC DNA]</scope>
    <source>
        <strain evidence="2">DSM 20524</strain>
    </source>
</reference>
<dbReference type="Proteomes" id="UP000198929">
    <property type="component" value="Unassembled WGS sequence"/>
</dbReference>
<dbReference type="Gene3D" id="1.10.10.10">
    <property type="entry name" value="Winged helix-like DNA-binding domain superfamily/Winged helix DNA-binding domain"/>
    <property type="match status" value="1"/>
</dbReference>
<gene>
    <name evidence="1" type="ORF">SAMN05661109_02477</name>
</gene>
<organism evidence="1 2">
    <name type="scientific">Corynebacterium cystitidis DSM 20524</name>
    <dbReference type="NCBI Taxonomy" id="1121357"/>
    <lineage>
        <taxon>Bacteria</taxon>
        <taxon>Bacillati</taxon>
        <taxon>Actinomycetota</taxon>
        <taxon>Actinomycetes</taxon>
        <taxon>Mycobacteriales</taxon>
        <taxon>Corynebacteriaceae</taxon>
        <taxon>Corynebacterium</taxon>
    </lineage>
</organism>
<protein>
    <submittedName>
        <fullName evidence="1">Helix-turn-helix domain-containing protein</fullName>
    </submittedName>
</protein>